<proteinExistence type="predicted"/>
<reference evidence="2 3" key="2">
    <citation type="submission" date="2017-08" db="EMBL/GenBank/DDBJ databases">
        <title>WGS of novel Burkholderia cepaca complex species.</title>
        <authorList>
            <person name="Lipuma J."/>
            <person name="Spilker T."/>
        </authorList>
    </citation>
    <scope>NUCLEOTIDE SEQUENCE [LARGE SCALE GENOMIC DNA]</scope>
    <source>
        <strain evidence="2 3">AU17325</strain>
    </source>
</reference>
<dbReference type="AlphaFoldDB" id="A0A228HZR0"/>
<feature type="compositionally biased region" description="Basic residues" evidence="1">
    <location>
        <begin position="75"/>
        <end position="94"/>
    </location>
</feature>
<reference evidence="3" key="1">
    <citation type="submission" date="2017-06" db="EMBL/GenBank/DDBJ databases">
        <authorList>
            <person name="LiPuma J."/>
            <person name="Spilker T."/>
        </authorList>
    </citation>
    <scope>NUCLEOTIDE SEQUENCE [LARGE SCALE GENOMIC DNA]</scope>
    <source>
        <strain evidence="3">AU17325</strain>
    </source>
</reference>
<name>A0A228HZR0_9BURK</name>
<evidence type="ECO:0000313" key="2">
    <source>
        <dbReference type="EMBL" id="OXI35395.1"/>
    </source>
</evidence>
<dbReference type="Proteomes" id="UP000214600">
    <property type="component" value="Unassembled WGS sequence"/>
</dbReference>
<sequence>MANREAGYEALTGVLIGQPLSHEMFISFPSADALLFAEGDIARRAIASAAWTRRGLRPWHVSTISTREPGDLPSGRRRRYGRAVRIGKARSRSR</sequence>
<dbReference type="EMBL" id="NKFA01000029">
    <property type="protein sequence ID" value="OXI35395.1"/>
    <property type="molecule type" value="Genomic_DNA"/>
</dbReference>
<dbReference type="OrthoDB" id="6574392at2"/>
<feature type="region of interest" description="Disordered" evidence="1">
    <location>
        <begin position="64"/>
        <end position="94"/>
    </location>
</feature>
<evidence type="ECO:0000313" key="3">
    <source>
        <dbReference type="Proteomes" id="UP000214600"/>
    </source>
</evidence>
<gene>
    <name evidence="2" type="ORF">CFB84_37625</name>
</gene>
<organism evidence="2 3">
    <name type="scientific">Burkholderia aenigmatica</name>
    <dbReference type="NCBI Taxonomy" id="2015348"/>
    <lineage>
        <taxon>Bacteria</taxon>
        <taxon>Pseudomonadati</taxon>
        <taxon>Pseudomonadota</taxon>
        <taxon>Betaproteobacteria</taxon>
        <taxon>Burkholderiales</taxon>
        <taxon>Burkholderiaceae</taxon>
        <taxon>Burkholderia</taxon>
        <taxon>Burkholderia cepacia complex</taxon>
    </lineage>
</organism>
<comment type="caution">
    <text evidence="2">The sequence shown here is derived from an EMBL/GenBank/DDBJ whole genome shotgun (WGS) entry which is preliminary data.</text>
</comment>
<accession>A0A228HZR0</accession>
<evidence type="ECO:0000256" key="1">
    <source>
        <dbReference type="SAM" id="MobiDB-lite"/>
    </source>
</evidence>
<protein>
    <submittedName>
        <fullName evidence="2">Uncharacterized protein</fullName>
    </submittedName>
</protein>